<dbReference type="InterPro" id="IPR000253">
    <property type="entry name" value="FHA_dom"/>
</dbReference>
<proteinExistence type="predicted"/>
<organism evidence="3">
    <name type="scientific">freshwater metagenome</name>
    <dbReference type="NCBI Taxonomy" id="449393"/>
    <lineage>
        <taxon>unclassified sequences</taxon>
        <taxon>metagenomes</taxon>
        <taxon>ecological metagenomes</taxon>
    </lineage>
</organism>
<dbReference type="InterPro" id="IPR008984">
    <property type="entry name" value="SMAD_FHA_dom_sf"/>
</dbReference>
<dbReference type="CDD" id="cd00060">
    <property type="entry name" value="FHA"/>
    <property type="match status" value="1"/>
</dbReference>
<feature type="domain" description="FHA" evidence="2">
    <location>
        <begin position="91"/>
        <end position="141"/>
    </location>
</feature>
<gene>
    <name evidence="3" type="ORF">UFOPK1493_02178</name>
</gene>
<protein>
    <submittedName>
        <fullName evidence="3">Unannotated protein</fullName>
    </submittedName>
</protein>
<dbReference type="SUPFAM" id="SSF49879">
    <property type="entry name" value="SMAD/FHA domain"/>
    <property type="match status" value="1"/>
</dbReference>
<keyword evidence="1" id="KW-1133">Transmembrane helix</keyword>
<dbReference type="EMBL" id="CAEZSR010000081">
    <property type="protein sequence ID" value="CAB4567423.1"/>
    <property type="molecule type" value="Genomic_DNA"/>
</dbReference>
<accession>A0A6J6DZJ3</accession>
<dbReference type="Gene3D" id="2.60.200.20">
    <property type="match status" value="1"/>
</dbReference>
<dbReference type="PANTHER" id="PTHR23308">
    <property type="entry name" value="NUCLEAR INHIBITOR OF PROTEIN PHOSPHATASE-1"/>
    <property type="match status" value="1"/>
</dbReference>
<keyword evidence="1" id="KW-0812">Transmembrane</keyword>
<evidence type="ECO:0000256" key="1">
    <source>
        <dbReference type="SAM" id="Phobius"/>
    </source>
</evidence>
<dbReference type="InterPro" id="IPR050923">
    <property type="entry name" value="Cell_Proc_Reg/RNA_Proc"/>
</dbReference>
<reference evidence="3" key="1">
    <citation type="submission" date="2020-05" db="EMBL/GenBank/DDBJ databases">
        <authorList>
            <person name="Chiriac C."/>
            <person name="Salcher M."/>
            <person name="Ghai R."/>
            <person name="Kavagutti S V."/>
        </authorList>
    </citation>
    <scope>NUCLEOTIDE SEQUENCE</scope>
</reference>
<dbReference type="PROSITE" id="PS50006">
    <property type="entry name" value="FHA_DOMAIN"/>
    <property type="match status" value="1"/>
</dbReference>
<evidence type="ECO:0000313" key="3">
    <source>
        <dbReference type="EMBL" id="CAB4567423.1"/>
    </source>
</evidence>
<name>A0A6J6DZJ3_9ZZZZ</name>
<sequence length="163" mass="17562">MTDSVLEVLNYALLALLYLFFARVLWAVWSEVRGPRPGHVVIAPTADPTVPAPVPPQVRTNKRAKRGEVTRLSVIQPRERKGATFALVGELTVGRLPTSTICIPDDAFVSSAHARLYSIEGATYLEDLGSTNGTYLNGARLTSVVPIHVGDRVQIGSTVLEAG</sequence>
<dbReference type="SMART" id="SM00240">
    <property type="entry name" value="FHA"/>
    <property type="match status" value="1"/>
</dbReference>
<dbReference type="AlphaFoldDB" id="A0A6J6DZJ3"/>
<dbReference type="Pfam" id="PF00498">
    <property type="entry name" value="FHA"/>
    <property type="match status" value="1"/>
</dbReference>
<evidence type="ECO:0000259" key="2">
    <source>
        <dbReference type="PROSITE" id="PS50006"/>
    </source>
</evidence>
<keyword evidence="1" id="KW-0472">Membrane</keyword>
<feature type="transmembrane region" description="Helical" evidence="1">
    <location>
        <begin position="12"/>
        <end position="29"/>
    </location>
</feature>